<evidence type="ECO:0000313" key="2">
    <source>
        <dbReference type="EMBL" id="MER7379697.1"/>
    </source>
</evidence>
<name>A0ABV1Y776_9ACTN</name>
<dbReference type="SUPFAM" id="SSF53822">
    <property type="entry name" value="Periplasmic binding protein-like I"/>
    <property type="match status" value="1"/>
</dbReference>
<keyword evidence="3" id="KW-1185">Reference proteome</keyword>
<reference evidence="2 3" key="1">
    <citation type="submission" date="2024-06" db="EMBL/GenBank/DDBJ databases">
        <title>The Natural Products Discovery Center: Release of the First 8490 Sequenced Strains for Exploring Actinobacteria Biosynthetic Diversity.</title>
        <authorList>
            <person name="Kalkreuter E."/>
            <person name="Kautsar S.A."/>
            <person name="Yang D."/>
            <person name="Bader C.D."/>
            <person name="Teijaro C.N."/>
            <person name="Fluegel L."/>
            <person name="Davis C.M."/>
            <person name="Simpson J.R."/>
            <person name="Lauterbach L."/>
            <person name="Steele A.D."/>
            <person name="Gui C."/>
            <person name="Meng S."/>
            <person name="Li G."/>
            <person name="Viehrig K."/>
            <person name="Ye F."/>
            <person name="Su P."/>
            <person name="Kiefer A.F."/>
            <person name="Nichols A."/>
            <person name="Cepeda A.J."/>
            <person name="Yan W."/>
            <person name="Fan B."/>
            <person name="Jiang Y."/>
            <person name="Adhikari A."/>
            <person name="Zheng C.-J."/>
            <person name="Schuster L."/>
            <person name="Cowan T.M."/>
            <person name="Smanski M.J."/>
            <person name="Chevrette M.G."/>
            <person name="De Carvalho L.P.S."/>
            <person name="Shen B."/>
        </authorList>
    </citation>
    <scope>NUCLEOTIDE SEQUENCE [LARGE SCALE GENOMIC DNA]</scope>
    <source>
        <strain evidence="2 3">NPDC000155</strain>
    </source>
</reference>
<feature type="transmembrane region" description="Helical" evidence="1">
    <location>
        <begin position="20"/>
        <end position="45"/>
    </location>
</feature>
<dbReference type="InterPro" id="IPR028082">
    <property type="entry name" value="Peripla_BP_I"/>
</dbReference>
<dbReference type="CDD" id="cd06268">
    <property type="entry name" value="PBP1_ABC_transporter_LIVBP-like"/>
    <property type="match status" value="1"/>
</dbReference>
<evidence type="ECO:0000313" key="3">
    <source>
        <dbReference type="Proteomes" id="UP001486207"/>
    </source>
</evidence>
<keyword evidence="1" id="KW-0472">Membrane</keyword>
<organism evidence="2 3">
    <name type="scientific">Streptomyces lanatus</name>
    <dbReference type="NCBI Taxonomy" id="66900"/>
    <lineage>
        <taxon>Bacteria</taxon>
        <taxon>Bacillati</taxon>
        <taxon>Actinomycetota</taxon>
        <taxon>Actinomycetes</taxon>
        <taxon>Kitasatosporales</taxon>
        <taxon>Streptomycetaceae</taxon>
        <taxon>Streptomyces</taxon>
    </lineage>
</organism>
<proteinExistence type="predicted"/>
<dbReference type="RefSeq" id="WP_190075770.1">
    <property type="nucleotide sequence ID" value="NZ_BNBM01000028.1"/>
</dbReference>
<sequence>MNRMDRRNWVWLPSRLRFRVLGLVDVVALWFVVAALLGTGTWWGLDTYWKHRDYCTADLQLRRIDDECVGVTAAPYDFAPNLTDVLGRIARENEWARKEARDSGKQMVSVAAVMPYTSGTGAAMSEALIRHSLQGAYIAQHRHNQGLARHDTTIQLLFANVGRNLDHWQTVADQLKDRVNSEAPVVAAIGFPNSDTRTLASVKELAKLRIPAVSAVLSSREMEDDYLFKVSPSTDQLVGALKQYVSANELNREDTFLIADERHDNYVENLSQVFGREFGEEYGISPDIVHPRIGKYQGSKGPNRGQPLDFDAAVSAMCGVKAKTVFLAGRDADLPPFLDSIDHTASCDQGTADQPLRILRVSTGRDPETESGTMGRIAGSRHIEIVTAAAVDAPRWRADRGSDQQVPRYFGRFAESYDRDFDEERTGLNDGYATMYHDALTAVSTAVIAARSHQKTVSVSHDDVYNALRRFNLDAGCSAGCVQGASGVFTFADEQQMAEGGTRGEAVTGQWPVCKPVPVVTFPQKSPSKSLLYRTYQKQGESICPPP</sequence>
<comment type="caution">
    <text evidence="2">The sequence shown here is derived from an EMBL/GenBank/DDBJ whole genome shotgun (WGS) entry which is preliminary data.</text>
</comment>
<gene>
    <name evidence="2" type="ORF">ABT384_44645</name>
</gene>
<dbReference type="Proteomes" id="UP001486207">
    <property type="component" value="Unassembled WGS sequence"/>
</dbReference>
<dbReference type="EMBL" id="JBEPFB010000037">
    <property type="protein sequence ID" value="MER7379697.1"/>
    <property type="molecule type" value="Genomic_DNA"/>
</dbReference>
<accession>A0ABV1Y776</accession>
<dbReference type="Gene3D" id="3.40.50.2300">
    <property type="match status" value="2"/>
</dbReference>
<keyword evidence="1" id="KW-0812">Transmembrane</keyword>
<protein>
    <submittedName>
        <fullName evidence="2">ABC transporter substrate-binding protein</fullName>
    </submittedName>
</protein>
<evidence type="ECO:0000256" key="1">
    <source>
        <dbReference type="SAM" id="Phobius"/>
    </source>
</evidence>
<keyword evidence="1" id="KW-1133">Transmembrane helix</keyword>